<organism evidence="1 2">
    <name type="scientific">Psychrobacillus glaciei</name>
    <dbReference type="NCBI Taxonomy" id="2283160"/>
    <lineage>
        <taxon>Bacteria</taxon>
        <taxon>Bacillati</taxon>
        <taxon>Bacillota</taxon>
        <taxon>Bacilli</taxon>
        <taxon>Bacillales</taxon>
        <taxon>Bacillaceae</taxon>
        <taxon>Psychrobacillus</taxon>
    </lineage>
</organism>
<evidence type="ECO:0000313" key="2">
    <source>
        <dbReference type="Proteomes" id="UP000325517"/>
    </source>
</evidence>
<dbReference type="KEGG" id="psyo:PB01_17260"/>
<name>A0A5J6SUM5_9BACI</name>
<accession>A0A5J6SUM5</accession>
<reference evidence="1 2" key="1">
    <citation type="submission" date="2018-07" db="EMBL/GenBank/DDBJ databases">
        <title>Complete genome sequence of Psychrobacillus sp. PB01, isolated from iceberg, and comparative genome analysis of Psychrobacillus strains.</title>
        <authorList>
            <person name="Lee P.C."/>
        </authorList>
    </citation>
    <scope>NUCLEOTIDE SEQUENCE [LARGE SCALE GENOMIC DNA]</scope>
    <source>
        <strain evidence="1 2">PB01</strain>
    </source>
</reference>
<evidence type="ECO:0000313" key="1">
    <source>
        <dbReference type="EMBL" id="QFG01233.1"/>
    </source>
</evidence>
<dbReference type="OrthoDB" id="2083721at2"/>
<proteinExistence type="predicted"/>
<dbReference type="AlphaFoldDB" id="A0A5J6SUM5"/>
<sequence>MENCTQVVKRAILKVWTKDIKSDYNKHLLLKEDTLKNAFYYHLRKRLGDTFLKKNNLAIFTEFFIVGERIDLVVVEIDPLKAKTNYLGECVMNILAVVEMKYKGANVQDGIFQKDVDKIMNYLMNNEMETLFYLAFIREVWFQEDEIDYWLNPAQQIVAKDRVTELLAYYSINQEKMLWLAIEH</sequence>
<dbReference type="Proteomes" id="UP000325517">
    <property type="component" value="Chromosome"/>
</dbReference>
<dbReference type="EMBL" id="CP031223">
    <property type="protein sequence ID" value="QFG01233.1"/>
    <property type="molecule type" value="Genomic_DNA"/>
</dbReference>
<gene>
    <name evidence="1" type="ORF">PB01_17260</name>
</gene>
<protein>
    <submittedName>
        <fullName evidence="1">Uncharacterized protein</fullName>
    </submittedName>
</protein>
<keyword evidence="2" id="KW-1185">Reference proteome</keyword>